<evidence type="ECO:0000313" key="3">
    <source>
        <dbReference type="Proteomes" id="UP000583752"/>
    </source>
</evidence>
<keyword evidence="1" id="KW-0732">Signal</keyword>
<feature type="signal peptide" evidence="1">
    <location>
        <begin position="1"/>
        <end position="21"/>
    </location>
</feature>
<dbReference type="RefSeq" id="WP_169467284.1">
    <property type="nucleotide sequence ID" value="NZ_JABBGG010000008.1"/>
</dbReference>
<organism evidence="2 3">
    <name type="scientific">Massilia polaris</name>
    <dbReference type="NCBI Taxonomy" id="2728846"/>
    <lineage>
        <taxon>Bacteria</taxon>
        <taxon>Pseudomonadati</taxon>
        <taxon>Pseudomonadota</taxon>
        <taxon>Betaproteobacteria</taxon>
        <taxon>Burkholderiales</taxon>
        <taxon>Oxalobacteraceae</taxon>
        <taxon>Telluria group</taxon>
        <taxon>Massilia</taxon>
    </lineage>
</organism>
<gene>
    <name evidence="2" type="ORF">HHL21_15045</name>
</gene>
<evidence type="ECO:0000256" key="1">
    <source>
        <dbReference type="SAM" id="SignalP"/>
    </source>
</evidence>
<dbReference type="EMBL" id="JABBGG010000008">
    <property type="protein sequence ID" value="NML62368.1"/>
    <property type="molecule type" value="Genomic_DNA"/>
</dbReference>
<accession>A0A848HUJ0</accession>
<sequence>MKRTRLLALLTAALLSVLAHAQDKPREVRYCTNCATVEALNPVPAGGGAHRYEMVLRYTDGKVKTFRYDNDRGLRVGEKVKDNNGGVVRDVPAKPSR</sequence>
<feature type="chain" id="PRO_5032358186" evidence="1">
    <location>
        <begin position="22"/>
        <end position="97"/>
    </location>
</feature>
<keyword evidence="3" id="KW-1185">Reference proteome</keyword>
<reference evidence="2 3" key="1">
    <citation type="submission" date="2020-04" db="EMBL/GenBank/DDBJ databases">
        <title>Massilia sp. RP-1-19 isolated from soil.</title>
        <authorList>
            <person name="Dahal R.H."/>
        </authorList>
    </citation>
    <scope>NUCLEOTIDE SEQUENCE [LARGE SCALE GENOMIC DNA]</scope>
    <source>
        <strain evidence="2 3">RP-1-19</strain>
    </source>
</reference>
<dbReference type="Proteomes" id="UP000583752">
    <property type="component" value="Unassembled WGS sequence"/>
</dbReference>
<name>A0A848HUJ0_9BURK</name>
<proteinExistence type="predicted"/>
<comment type="caution">
    <text evidence="2">The sequence shown here is derived from an EMBL/GenBank/DDBJ whole genome shotgun (WGS) entry which is preliminary data.</text>
</comment>
<evidence type="ECO:0000313" key="2">
    <source>
        <dbReference type="EMBL" id="NML62368.1"/>
    </source>
</evidence>
<protein>
    <submittedName>
        <fullName evidence="2">Uncharacterized protein</fullName>
    </submittedName>
</protein>
<dbReference type="AlphaFoldDB" id="A0A848HUJ0"/>